<dbReference type="Pfam" id="PF14604">
    <property type="entry name" value="SH3_9"/>
    <property type="match status" value="1"/>
</dbReference>
<feature type="compositionally biased region" description="Polar residues" evidence="7">
    <location>
        <begin position="336"/>
        <end position="345"/>
    </location>
</feature>
<feature type="compositionally biased region" description="Basic and acidic residues" evidence="7">
    <location>
        <begin position="289"/>
        <end position="311"/>
    </location>
</feature>
<dbReference type="GO" id="GO:0097194">
    <property type="term" value="P:execution phase of apoptosis"/>
    <property type="evidence" value="ECO:0007669"/>
    <property type="project" value="EnsemblMetazoa"/>
</dbReference>
<dbReference type="eggNOG" id="KOG2528">
    <property type="taxonomic scope" value="Eukaryota"/>
</dbReference>
<dbReference type="InterPro" id="IPR036028">
    <property type="entry name" value="SH3-like_dom_sf"/>
</dbReference>
<evidence type="ECO:0000256" key="6">
    <source>
        <dbReference type="PROSITE-ProRule" id="PRU00192"/>
    </source>
</evidence>
<dbReference type="SMART" id="SM00326">
    <property type="entry name" value="SH3"/>
    <property type="match status" value="1"/>
</dbReference>
<comment type="similarity">
    <text evidence="2">Belongs to the sorting nexin family.</text>
</comment>
<keyword evidence="4" id="KW-0472">Membrane</keyword>
<dbReference type="PROSITE" id="PS50002">
    <property type="entry name" value="SH3"/>
    <property type="match status" value="1"/>
</dbReference>
<keyword evidence="5" id="KW-0968">Cytoplasmic vesicle</keyword>
<dbReference type="PROSITE" id="PS50195">
    <property type="entry name" value="PX"/>
    <property type="match status" value="1"/>
</dbReference>
<dbReference type="GO" id="GO:0090389">
    <property type="term" value="P:phagosome-lysosome fusion involved in apoptotic cell clearance"/>
    <property type="evidence" value="ECO:0007669"/>
    <property type="project" value="EnsemblMetazoa"/>
</dbReference>
<dbReference type="PANTHER" id="PTHR45827:SF1">
    <property type="entry name" value="SORTING NEXIN"/>
    <property type="match status" value="1"/>
</dbReference>
<dbReference type="AlphaFoldDB" id="G0P9M7"/>
<feature type="compositionally biased region" description="Pro residues" evidence="7">
    <location>
        <begin position="78"/>
        <end position="89"/>
    </location>
</feature>
<feature type="compositionally biased region" description="Polar residues" evidence="7">
    <location>
        <begin position="265"/>
        <end position="280"/>
    </location>
</feature>
<dbReference type="Pfam" id="PF10456">
    <property type="entry name" value="BAR_3_WASP_bdg"/>
    <property type="match status" value="1"/>
</dbReference>
<dbReference type="SMART" id="SM00312">
    <property type="entry name" value="PX"/>
    <property type="match status" value="1"/>
</dbReference>
<dbReference type="GO" id="GO:0005886">
    <property type="term" value="C:plasma membrane"/>
    <property type="evidence" value="ECO:0007669"/>
    <property type="project" value="TreeGrafter"/>
</dbReference>
<accession>G0P9M7</accession>
<dbReference type="GO" id="GO:0097320">
    <property type="term" value="P:plasma membrane tubulation"/>
    <property type="evidence" value="ECO:0007669"/>
    <property type="project" value="TreeGrafter"/>
</dbReference>
<feature type="domain" description="SH3" evidence="8">
    <location>
        <begin position="1"/>
        <end position="61"/>
    </location>
</feature>
<feature type="domain" description="PX" evidence="9">
    <location>
        <begin position="417"/>
        <end position="527"/>
    </location>
</feature>
<dbReference type="InParanoid" id="G0P9M7"/>
<comment type="subcellular location">
    <subcellularLocation>
        <location evidence="1">Cytoplasmic vesicle membrane</location>
    </subcellularLocation>
</comment>
<dbReference type="SUPFAM" id="SSF64268">
    <property type="entry name" value="PX domain"/>
    <property type="match status" value="1"/>
</dbReference>
<feature type="region of interest" description="Disordered" evidence="7">
    <location>
        <begin position="78"/>
        <end position="141"/>
    </location>
</feature>
<dbReference type="OrthoDB" id="10254720at2759"/>
<dbReference type="GO" id="GO:0005547">
    <property type="term" value="F:phosphatidylinositol-3,4,5-trisphosphate binding"/>
    <property type="evidence" value="ECO:0007669"/>
    <property type="project" value="EnsemblMetazoa"/>
</dbReference>
<dbReference type="GO" id="GO:0016197">
    <property type="term" value="P:endosomal transport"/>
    <property type="evidence" value="ECO:0007669"/>
    <property type="project" value="TreeGrafter"/>
</dbReference>
<evidence type="ECO:0000256" key="4">
    <source>
        <dbReference type="ARBA" id="ARBA00023136"/>
    </source>
</evidence>
<evidence type="ECO:0000259" key="9">
    <source>
        <dbReference type="PROSITE" id="PS50195"/>
    </source>
</evidence>
<dbReference type="InterPro" id="IPR019497">
    <property type="entry name" value="Sorting_nexin_WASP-bd-dom"/>
</dbReference>
<dbReference type="CDD" id="cd07626">
    <property type="entry name" value="BAR_SNX9_like"/>
    <property type="match status" value="1"/>
</dbReference>
<organism evidence="11">
    <name type="scientific">Caenorhabditis brenneri</name>
    <name type="common">Nematode worm</name>
    <dbReference type="NCBI Taxonomy" id="135651"/>
    <lineage>
        <taxon>Eukaryota</taxon>
        <taxon>Metazoa</taxon>
        <taxon>Ecdysozoa</taxon>
        <taxon>Nematoda</taxon>
        <taxon>Chromadorea</taxon>
        <taxon>Rhabditida</taxon>
        <taxon>Rhabditina</taxon>
        <taxon>Rhabditomorpha</taxon>
        <taxon>Rhabditoidea</taxon>
        <taxon>Rhabditidae</taxon>
        <taxon>Peloderinae</taxon>
        <taxon>Caenorhabditis</taxon>
    </lineage>
</organism>
<evidence type="ECO:0000313" key="10">
    <source>
        <dbReference type="EMBL" id="EGT48563.1"/>
    </source>
</evidence>
<feature type="compositionally biased region" description="Acidic residues" evidence="7">
    <location>
        <begin position="131"/>
        <end position="141"/>
    </location>
</feature>
<dbReference type="GO" id="GO:0051020">
    <property type="term" value="F:GTPase binding"/>
    <property type="evidence" value="ECO:0007669"/>
    <property type="project" value="EnsemblMetazoa"/>
</dbReference>
<keyword evidence="3 6" id="KW-0728">SH3 domain</keyword>
<dbReference type="Proteomes" id="UP000008068">
    <property type="component" value="Unassembled WGS sequence"/>
</dbReference>
<dbReference type="GO" id="GO:0019902">
    <property type="term" value="F:phosphatase binding"/>
    <property type="evidence" value="ECO:0007669"/>
    <property type="project" value="EnsemblMetazoa"/>
</dbReference>
<feature type="region of interest" description="Disordered" evidence="7">
    <location>
        <begin position="231"/>
        <end position="367"/>
    </location>
</feature>
<evidence type="ECO:0000259" key="8">
    <source>
        <dbReference type="PROSITE" id="PS50002"/>
    </source>
</evidence>
<dbReference type="Gene3D" id="1.20.1270.60">
    <property type="entry name" value="Arfaptin homology (AH) domain/BAR domain"/>
    <property type="match status" value="1"/>
</dbReference>
<dbReference type="InterPro" id="IPR027267">
    <property type="entry name" value="AH/BAR_dom_sf"/>
</dbReference>
<dbReference type="FunFam" id="1.20.1270.60:FF:000033">
    <property type="entry name" value="Sorting nexin"/>
    <property type="match status" value="1"/>
</dbReference>
<dbReference type="InterPro" id="IPR001683">
    <property type="entry name" value="PX_dom"/>
</dbReference>
<dbReference type="CDD" id="cd11763">
    <property type="entry name" value="SH3_SNX9_like"/>
    <property type="match status" value="1"/>
</dbReference>
<dbReference type="Pfam" id="PF00787">
    <property type="entry name" value="PX"/>
    <property type="match status" value="1"/>
</dbReference>
<dbReference type="FunFam" id="3.30.1520.10:FF:000004">
    <property type="entry name" value="Sorting nexin"/>
    <property type="match status" value="1"/>
</dbReference>
<sequence length="754" mass="86162">MAQVRAEYDFEAQPNSGEMTISAGEILTVIRENIDGGWMEGRNVRGSVGLFPETYVTPYQASRPPPVVAPPPLPPVVATPSSYPPPPPPRFDDWGASDNMPPSYQHQYPTPAASLPEVPRASGAAYPSQNDDFDDEWTDEDEEQRNSCALESYLEFIFLSIYMKEMRRLRQSDADVFFYHKPIPITEIRGVHRASVSFSPSWVSPRRLQVLRRLVFLNFLVKEHRLSVHDPSAVASSNHQMIHHHRASGSRTDMSTDDETRSSQHGDTVPSKRNGSVGSHKSNRSKRLSRQDSTRRRRPSEERDSRRRIEKSATCLSVSHHSSLHHENNKEPSRPTVASSLASNNSRRDLSRSHSEHGTDRGSNKVNKNINRFSNFVKSGVEAYVIGESKMSSPISERHEVIMNNGIIQWKPIQQYYTCVVDKPKKESKLKGLKSFIAYSITSSLTNIQVSRRYKHFDWLHEQLSAKYIFIPIPPLPEKQVAGRYEEDLIDHRKHILQLWVNKICRHPVLSQSEVWLHFISCTDEKDWKSGKRRAEKDEYIGGSFLNCITVPQQPLDPNSVDLQVERFQRSVKTSEEAMRVMQERMNLFQKVFSGPVKQNWQKMGSAFKTLQQSFEIDETVASRRLTDALAHTASEYHEIGQVFDAHTKNDMEPVLENLYSYKGTVQNVPDIIHVHKQALQKFRESEGRLSSVEAEKMKQRIDAMSYAVVAEVQHQTAEKVEDLKSTMGTYLKRQAAFYQDVANKLASLSARYD</sequence>
<dbReference type="Gene3D" id="2.30.30.40">
    <property type="entry name" value="SH3 Domains"/>
    <property type="match status" value="1"/>
</dbReference>
<dbReference type="GO" id="GO:0030659">
    <property type="term" value="C:cytoplasmic vesicle membrane"/>
    <property type="evidence" value="ECO:0007669"/>
    <property type="project" value="UniProtKB-SubCell"/>
</dbReference>
<dbReference type="EMBL" id="GL380155">
    <property type="protein sequence ID" value="EGT48563.1"/>
    <property type="molecule type" value="Genomic_DNA"/>
</dbReference>
<dbReference type="InterPro" id="IPR001452">
    <property type="entry name" value="SH3_domain"/>
</dbReference>
<evidence type="ECO:0000256" key="7">
    <source>
        <dbReference type="SAM" id="MobiDB-lite"/>
    </source>
</evidence>
<dbReference type="CDD" id="cd06862">
    <property type="entry name" value="PX_SNX9_18_like"/>
    <property type="match status" value="1"/>
</dbReference>
<dbReference type="STRING" id="135651.G0P9M7"/>
<reference evidence="11" key="1">
    <citation type="submission" date="2011-07" db="EMBL/GenBank/DDBJ databases">
        <authorList>
            <consortium name="Caenorhabditis brenneri Sequencing and Analysis Consortium"/>
            <person name="Wilson R.K."/>
        </authorList>
    </citation>
    <scope>NUCLEOTIDE SEQUENCE [LARGE SCALE GENOMIC DNA]</scope>
    <source>
        <strain evidence="11">PB2801</strain>
    </source>
</reference>
<evidence type="ECO:0000256" key="5">
    <source>
        <dbReference type="ARBA" id="ARBA00023329"/>
    </source>
</evidence>
<protein>
    <submittedName>
        <fullName evidence="10">CBN-LST-4 protein</fullName>
    </submittedName>
</protein>
<feature type="compositionally biased region" description="Basic and acidic residues" evidence="7">
    <location>
        <begin position="346"/>
        <end position="363"/>
    </location>
</feature>
<dbReference type="Gene3D" id="3.30.1520.10">
    <property type="entry name" value="Phox-like domain"/>
    <property type="match status" value="1"/>
</dbReference>
<dbReference type="HOGENOM" id="CLU_021494_1_0_1"/>
<gene>
    <name evidence="10" type="primary">Cbn-lst-4</name>
    <name evidence="10" type="ORF">CAEBREN_10458</name>
</gene>
<dbReference type="PANTHER" id="PTHR45827">
    <property type="entry name" value="SORTING NEXIN"/>
    <property type="match status" value="1"/>
</dbReference>
<evidence type="ECO:0000256" key="2">
    <source>
        <dbReference type="ARBA" id="ARBA00010883"/>
    </source>
</evidence>
<name>G0P9M7_CAEBE</name>
<keyword evidence="11" id="KW-1185">Reference proteome</keyword>
<dbReference type="GO" id="GO:0005546">
    <property type="term" value="F:phosphatidylinositol-4,5-bisphosphate binding"/>
    <property type="evidence" value="ECO:0007669"/>
    <property type="project" value="EnsemblMetazoa"/>
</dbReference>
<evidence type="ECO:0000313" key="11">
    <source>
        <dbReference type="Proteomes" id="UP000008068"/>
    </source>
</evidence>
<feature type="compositionally biased region" description="Basic and acidic residues" evidence="7">
    <location>
        <begin position="324"/>
        <end position="333"/>
    </location>
</feature>
<dbReference type="InterPro" id="IPR036871">
    <property type="entry name" value="PX_dom_sf"/>
</dbReference>
<evidence type="ECO:0000256" key="1">
    <source>
        <dbReference type="ARBA" id="ARBA00004156"/>
    </source>
</evidence>
<dbReference type="GO" id="GO:0032009">
    <property type="term" value="C:early phagosome"/>
    <property type="evidence" value="ECO:0007669"/>
    <property type="project" value="EnsemblMetazoa"/>
</dbReference>
<dbReference type="FunCoup" id="G0P9M7">
    <property type="interactions" value="3048"/>
</dbReference>
<proteinExistence type="inferred from homology"/>
<evidence type="ECO:0000256" key="3">
    <source>
        <dbReference type="ARBA" id="ARBA00022443"/>
    </source>
</evidence>
<dbReference type="SUPFAM" id="SSF50044">
    <property type="entry name" value="SH3-domain"/>
    <property type="match status" value="1"/>
</dbReference>